<evidence type="ECO:0000256" key="1">
    <source>
        <dbReference type="ARBA" id="ARBA00008614"/>
    </source>
</evidence>
<sequence length="144" mass="16750">MEEREILVTKFGVQRLENFLEFLLHFLSNHMECHYKNISYFLQQYCRTEPSTGSLMTIFYKGRVCVCDVTELQARAIIWLARRGMEEKVKIPGVDLSSPSPSPSPLPYLLSQLCVSPGVPLKRSLQRFLQKRKDRIKSISPYNH</sequence>
<evidence type="ECO:0000259" key="3">
    <source>
        <dbReference type="PROSITE" id="PS51320"/>
    </source>
</evidence>
<evidence type="ECO:0000256" key="2">
    <source>
        <dbReference type="RuleBase" id="RU369065"/>
    </source>
</evidence>
<dbReference type="GO" id="GO:0009611">
    <property type="term" value="P:response to wounding"/>
    <property type="evidence" value="ECO:0007669"/>
    <property type="project" value="UniProtKB-UniRule"/>
</dbReference>
<dbReference type="AlphaFoldDB" id="A0A5J5BP00"/>
<evidence type="ECO:0000313" key="4">
    <source>
        <dbReference type="EMBL" id="KAA8544883.1"/>
    </source>
</evidence>
<keyword evidence="2" id="KW-0539">Nucleus</keyword>
<dbReference type="GO" id="GO:2000022">
    <property type="term" value="P:regulation of jasmonic acid mediated signaling pathway"/>
    <property type="evidence" value="ECO:0007669"/>
    <property type="project" value="UniProtKB-UniRule"/>
</dbReference>
<gene>
    <name evidence="4" type="ORF">F0562_019722</name>
</gene>
<name>A0A5J5BP00_9ASTE</name>
<dbReference type="PANTHER" id="PTHR33077">
    <property type="entry name" value="PROTEIN TIFY 4A-RELATED-RELATED"/>
    <property type="match status" value="1"/>
</dbReference>
<dbReference type="PANTHER" id="PTHR33077:SF17">
    <property type="entry name" value="PROTEIN TIFY 5B"/>
    <property type="match status" value="1"/>
</dbReference>
<keyword evidence="2" id="KW-1184">Jasmonic acid signaling pathway</keyword>
<accession>A0A5J5BP00</accession>
<dbReference type="InterPro" id="IPR010399">
    <property type="entry name" value="Tify_dom"/>
</dbReference>
<dbReference type="InterPro" id="IPR018467">
    <property type="entry name" value="CCT_CS"/>
</dbReference>
<reference evidence="4 5" key="1">
    <citation type="submission" date="2019-09" db="EMBL/GenBank/DDBJ databases">
        <title>A chromosome-level genome assembly of the Chinese tupelo Nyssa sinensis.</title>
        <authorList>
            <person name="Yang X."/>
            <person name="Kang M."/>
            <person name="Yang Y."/>
            <person name="Xiong H."/>
            <person name="Wang M."/>
            <person name="Zhang Z."/>
            <person name="Wang Z."/>
            <person name="Wu H."/>
            <person name="Ma T."/>
            <person name="Liu J."/>
            <person name="Xi Z."/>
        </authorList>
    </citation>
    <scope>NUCLEOTIDE SEQUENCE [LARGE SCALE GENOMIC DNA]</scope>
    <source>
        <strain evidence="4">J267</strain>
        <tissue evidence="4">Leaf</tissue>
    </source>
</reference>
<comment type="domain">
    <text evidence="2">The jas domain is required for interaction with COI1.</text>
</comment>
<comment type="function">
    <text evidence="2">Repressor of jasmonate responses.</text>
</comment>
<organism evidence="4 5">
    <name type="scientific">Nyssa sinensis</name>
    <dbReference type="NCBI Taxonomy" id="561372"/>
    <lineage>
        <taxon>Eukaryota</taxon>
        <taxon>Viridiplantae</taxon>
        <taxon>Streptophyta</taxon>
        <taxon>Embryophyta</taxon>
        <taxon>Tracheophyta</taxon>
        <taxon>Spermatophyta</taxon>
        <taxon>Magnoliopsida</taxon>
        <taxon>eudicotyledons</taxon>
        <taxon>Gunneridae</taxon>
        <taxon>Pentapetalae</taxon>
        <taxon>asterids</taxon>
        <taxon>Cornales</taxon>
        <taxon>Nyssaceae</taxon>
        <taxon>Nyssa</taxon>
    </lineage>
</organism>
<dbReference type="InterPro" id="IPR040390">
    <property type="entry name" value="TIFY/JAZ"/>
</dbReference>
<dbReference type="GO" id="GO:0031347">
    <property type="term" value="P:regulation of defense response"/>
    <property type="evidence" value="ECO:0007669"/>
    <property type="project" value="UniProtKB-UniRule"/>
</dbReference>
<comment type="subcellular location">
    <subcellularLocation>
        <location evidence="2">Nucleus</location>
    </subcellularLocation>
</comment>
<dbReference type="EMBL" id="CM018033">
    <property type="protein sequence ID" value="KAA8544883.1"/>
    <property type="molecule type" value="Genomic_DNA"/>
</dbReference>
<dbReference type="Pfam" id="PF09425">
    <property type="entry name" value="Jas_motif"/>
    <property type="match status" value="1"/>
</dbReference>
<comment type="similarity">
    <text evidence="1 2">Belongs to the TIFY/JAZ family.</text>
</comment>
<dbReference type="GO" id="GO:0005634">
    <property type="term" value="C:nucleus"/>
    <property type="evidence" value="ECO:0007669"/>
    <property type="project" value="UniProtKB-SubCell"/>
</dbReference>
<dbReference type="Pfam" id="PF06200">
    <property type="entry name" value="tify"/>
    <property type="match status" value="1"/>
</dbReference>
<evidence type="ECO:0000313" key="5">
    <source>
        <dbReference type="Proteomes" id="UP000325577"/>
    </source>
</evidence>
<proteinExistence type="inferred from homology"/>
<dbReference type="PROSITE" id="PS51320">
    <property type="entry name" value="TIFY"/>
    <property type="match status" value="1"/>
</dbReference>
<dbReference type="OrthoDB" id="782771at2759"/>
<keyword evidence="5" id="KW-1185">Reference proteome</keyword>
<dbReference type="Proteomes" id="UP000325577">
    <property type="component" value="Linkage Group LG10"/>
</dbReference>
<feature type="domain" description="Tify" evidence="3">
    <location>
        <begin position="49"/>
        <end position="83"/>
    </location>
</feature>
<dbReference type="SMART" id="SM00979">
    <property type="entry name" value="TIFY"/>
    <property type="match status" value="1"/>
</dbReference>
<protein>
    <recommendedName>
        <fullName evidence="2">Protein TIFY</fullName>
    </recommendedName>
    <alternativeName>
        <fullName evidence="2">Jasmonate ZIM domain-containing protein</fullName>
    </alternativeName>
</protein>